<organism evidence="2 3">
    <name type="scientific">Porphyra umbilicalis</name>
    <name type="common">Purple laver</name>
    <name type="synonym">Red alga</name>
    <dbReference type="NCBI Taxonomy" id="2786"/>
    <lineage>
        <taxon>Eukaryota</taxon>
        <taxon>Rhodophyta</taxon>
        <taxon>Bangiophyceae</taxon>
        <taxon>Bangiales</taxon>
        <taxon>Bangiaceae</taxon>
        <taxon>Porphyra</taxon>
    </lineage>
</organism>
<evidence type="ECO:0000256" key="1">
    <source>
        <dbReference type="SAM" id="MobiDB-lite"/>
    </source>
</evidence>
<feature type="region of interest" description="Disordered" evidence="1">
    <location>
        <begin position="278"/>
        <end position="306"/>
    </location>
</feature>
<sequence>MVARPFPGAPCAPHSGGLRFAMSTNCGGQRQSRREEPRARAEVGRSAAACGGRAGRVPVGGGGCVSGRCCRKVGRCGGGGGRRAARGGGSGLAAASGWGRATRCRRRQVGRCGTRRRVVGCRRRHVGLFGAGGGACGPARGGGVELSAAGVWGGPCCRLPTSPRRSHWRGGGGRDAARGSGARRAAAAGRGRFVGCRGLQGSGRGGRGVARGGSGRGGRGVAREGGAGIVVADGGGPAAGRWAAKLAAVSGKADGAVLSPASGGRRVAGCRRRRVCPGGAGGSRAAAQHDEDEALGGVGGCGDESK</sequence>
<feature type="compositionally biased region" description="Gly residues" evidence="1">
    <location>
        <begin position="296"/>
        <end position="306"/>
    </location>
</feature>
<gene>
    <name evidence="2" type="ORF">BU14_0206s0005</name>
</gene>
<dbReference type="Proteomes" id="UP000218209">
    <property type="component" value="Unassembled WGS sequence"/>
</dbReference>
<accession>A0A1X6P671</accession>
<protein>
    <submittedName>
        <fullName evidence="2">Uncharacterized protein</fullName>
    </submittedName>
</protein>
<evidence type="ECO:0000313" key="2">
    <source>
        <dbReference type="EMBL" id="OSX76123.1"/>
    </source>
</evidence>
<feature type="non-terminal residue" evidence="2">
    <location>
        <position position="306"/>
    </location>
</feature>
<dbReference type="AlphaFoldDB" id="A0A1X6P671"/>
<evidence type="ECO:0000313" key="3">
    <source>
        <dbReference type="Proteomes" id="UP000218209"/>
    </source>
</evidence>
<dbReference type="EMBL" id="KV918879">
    <property type="protein sequence ID" value="OSX76123.1"/>
    <property type="molecule type" value="Genomic_DNA"/>
</dbReference>
<feature type="region of interest" description="Disordered" evidence="1">
    <location>
        <begin position="163"/>
        <end position="186"/>
    </location>
</feature>
<proteinExistence type="predicted"/>
<feature type="region of interest" description="Disordered" evidence="1">
    <location>
        <begin position="198"/>
        <end position="223"/>
    </location>
</feature>
<name>A0A1X6P671_PORUM</name>
<reference evidence="2 3" key="1">
    <citation type="submission" date="2017-03" db="EMBL/GenBank/DDBJ databases">
        <title>WGS assembly of Porphyra umbilicalis.</title>
        <authorList>
            <person name="Brawley S.H."/>
            <person name="Blouin N.A."/>
            <person name="Ficko-Blean E."/>
            <person name="Wheeler G.L."/>
            <person name="Lohr M."/>
            <person name="Goodson H.V."/>
            <person name="Jenkins J.W."/>
            <person name="Blaby-Haas C.E."/>
            <person name="Helliwell K.E."/>
            <person name="Chan C."/>
            <person name="Marriage T."/>
            <person name="Bhattacharya D."/>
            <person name="Klein A.S."/>
            <person name="Badis Y."/>
            <person name="Brodie J."/>
            <person name="Cao Y."/>
            <person name="Collen J."/>
            <person name="Dittami S.M."/>
            <person name="Gachon C.M."/>
            <person name="Green B.R."/>
            <person name="Karpowicz S."/>
            <person name="Kim J.W."/>
            <person name="Kudahl U."/>
            <person name="Lin S."/>
            <person name="Michel G."/>
            <person name="Mittag M."/>
            <person name="Olson B.J."/>
            <person name="Pangilinan J."/>
            <person name="Peng Y."/>
            <person name="Qiu H."/>
            <person name="Shu S."/>
            <person name="Singer J.T."/>
            <person name="Smith A.G."/>
            <person name="Sprecher B.N."/>
            <person name="Wagner V."/>
            <person name="Wang W."/>
            <person name="Wang Z.-Y."/>
            <person name="Yan J."/>
            <person name="Yarish C."/>
            <person name="Zoeuner-Riek S."/>
            <person name="Zhuang Y."/>
            <person name="Zou Y."/>
            <person name="Lindquist E.A."/>
            <person name="Grimwood J."/>
            <person name="Barry K."/>
            <person name="Rokhsar D.S."/>
            <person name="Schmutz J."/>
            <person name="Stiller J.W."/>
            <person name="Grossman A.R."/>
            <person name="Prochnik S.E."/>
        </authorList>
    </citation>
    <scope>NUCLEOTIDE SEQUENCE [LARGE SCALE GENOMIC DNA]</scope>
    <source>
        <strain evidence="2">4086291</strain>
    </source>
</reference>
<keyword evidence="3" id="KW-1185">Reference proteome</keyword>